<accession>A0A4R4QK50</accession>
<name>A0A4R4QK50_9ACTN</name>
<gene>
    <name evidence="2" type="ORF">E1261_00170</name>
</gene>
<feature type="region of interest" description="Disordered" evidence="1">
    <location>
        <begin position="59"/>
        <end position="87"/>
    </location>
</feature>
<sequence length="178" mass="18693">MTPVTAAPRRGPALLPMIKHVIDAGLALKGHLMEAETEWGSHPSPLVIGYIDAARLARPAGQRSPDGADAEQAEAADVEQADEADAADAVSKARAEIAEYAAKHRLGLGNIYVDHPGCGGSQFRALMISIERFHPQFVLVPHLDHVDSPAGPATTETRRAQIEAGTGATVRPTADGPT</sequence>
<feature type="compositionally biased region" description="Acidic residues" evidence="1">
    <location>
        <begin position="68"/>
        <end position="86"/>
    </location>
</feature>
<organism evidence="2 3">
    <name type="scientific">Kribbella albertanoniae</name>
    <dbReference type="NCBI Taxonomy" id="1266829"/>
    <lineage>
        <taxon>Bacteria</taxon>
        <taxon>Bacillati</taxon>
        <taxon>Actinomycetota</taxon>
        <taxon>Actinomycetes</taxon>
        <taxon>Propionibacteriales</taxon>
        <taxon>Kribbellaceae</taxon>
        <taxon>Kribbella</taxon>
    </lineage>
</organism>
<keyword evidence="3" id="KW-1185">Reference proteome</keyword>
<dbReference type="AlphaFoldDB" id="A0A4R4QK50"/>
<reference evidence="2 3" key="1">
    <citation type="submission" date="2019-03" db="EMBL/GenBank/DDBJ databases">
        <title>Draft genome sequences of novel Actinobacteria.</title>
        <authorList>
            <person name="Sahin N."/>
            <person name="Ay H."/>
            <person name="Saygin H."/>
        </authorList>
    </citation>
    <scope>NUCLEOTIDE SEQUENCE [LARGE SCALE GENOMIC DNA]</scope>
    <source>
        <strain evidence="2 3">JCM 30547</strain>
    </source>
</reference>
<dbReference type="RefSeq" id="WP_132399773.1">
    <property type="nucleotide sequence ID" value="NZ_SMKA01000001.1"/>
</dbReference>
<protein>
    <submittedName>
        <fullName evidence="2">Uncharacterized protein</fullName>
    </submittedName>
</protein>
<dbReference type="Proteomes" id="UP000295075">
    <property type="component" value="Unassembled WGS sequence"/>
</dbReference>
<evidence type="ECO:0000313" key="2">
    <source>
        <dbReference type="EMBL" id="TDC35779.1"/>
    </source>
</evidence>
<evidence type="ECO:0000313" key="3">
    <source>
        <dbReference type="Proteomes" id="UP000295075"/>
    </source>
</evidence>
<feature type="region of interest" description="Disordered" evidence="1">
    <location>
        <begin position="149"/>
        <end position="178"/>
    </location>
</feature>
<dbReference type="OrthoDB" id="9923574at2"/>
<proteinExistence type="predicted"/>
<evidence type="ECO:0000256" key="1">
    <source>
        <dbReference type="SAM" id="MobiDB-lite"/>
    </source>
</evidence>
<dbReference type="EMBL" id="SMKA01000001">
    <property type="protein sequence ID" value="TDC35779.1"/>
    <property type="molecule type" value="Genomic_DNA"/>
</dbReference>
<comment type="caution">
    <text evidence="2">The sequence shown here is derived from an EMBL/GenBank/DDBJ whole genome shotgun (WGS) entry which is preliminary data.</text>
</comment>